<name>A0ABV7ZDG3_9DEIO</name>
<dbReference type="EMBL" id="JBHRZG010000024">
    <property type="protein sequence ID" value="MFC3835113.1"/>
    <property type="molecule type" value="Genomic_DNA"/>
</dbReference>
<evidence type="ECO:0000259" key="1">
    <source>
        <dbReference type="PROSITE" id="PS50987"/>
    </source>
</evidence>
<accession>A0ABV7ZDG3</accession>
<dbReference type="PANTHER" id="PTHR38600">
    <property type="entry name" value="TRANSCRIPTIONAL REGULATORY PROTEIN"/>
    <property type="match status" value="1"/>
</dbReference>
<dbReference type="InterPro" id="IPR011991">
    <property type="entry name" value="ArsR-like_HTH"/>
</dbReference>
<gene>
    <name evidence="2" type="ORF">ACFOSB_19805</name>
</gene>
<feature type="domain" description="HTH arsR-type" evidence="1">
    <location>
        <begin position="1"/>
        <end position="72"/>
    </location>
</feature>
<dbReference type="CDD" id="cd00090">
    <property type="entry name" value="HTH_ARSR"/>
    <property type="match status" value="1"/>
</dbReference>
<dbReference type="NCBIfam" id="NF033788">
    <property type="entry name" value="HTH_metalloreg"/>
    <property type="match status" value="1"/>
</dbReference>
<dbReference type="PANTHER" id="PTHR38600:SF1">
    <property type="entry name" value="TRANSCRIPTIONAL REGULATORY PROTEIN"/>
    <property type="match status" value="1"/>
</dbReference>
<comment type="caution">
    <text evidence="2">The sequence shown here is derived from an EMBL/GenBank/DDBJ whole genome shotgun (WGS) entry which is preliminary data.</text>
</comment>
<evidence type="ECO:0000313" key="2">
    <source>
        <dbReference type="EMBL" id="MFC3835113.1"/>
    </source>
</evidence>
<proteinExistence type="predicted"/>
<dbReference type="InterPro" id="IPR036388">
    <property type="entry name" value="WH-like_DNA-bd_sf"/>
</dbReference>
<protein>
    <submittedName>
        <fullName evidence="2">ArsR/SmtB family transcription factor</fullName>
    </submittedName>
</protein>
<evidence type="ECO:0000313" key="3">
    <source>
        <dbReference type="Proteomes" id="UP001595803"/>
    </source>
</evidence>
<dbReference type="Proteomes" id="UP001595803">
    <property type="component" value="Unassembled WGS sequence"/>
</dbReference>
<reference evidence="3" key="1">
    <citation type="journal article" date="2019" name="Int. J. Syst. Evol. Microbiol.">
        <title>The Global Catalogue of Microorganisms (GCM) 10K type strain sequencing project: providing services to taxonomists for standard genome sequencing and annotation.</title>
        <authorList>
            <consortium name="The Broad Institute Genomics Platform"/>
            <consortium name="The Broad Institute Genome Sequencing Center for Infectious Disease"/>
            <person name="Wu L."/>
            <person name="Ma J."/>
        </authorList>
    </citation>
    <scope>NUCLEOTIDE SEQUENCE [LARGE SCALE GENOMIC DNA]</scope>
    <source>
        <strain evidence="3">CCTCC AB 2017081</strain>
    </source>
</reference>
<dbReference type="PROSITE" id="PS50987">
    <property type="entry name" value="HTH_ARSR_2"/>
    <property type="match status" value="1"/>
</dbReference>
<dbReference type="InterPro" id="IPR036390">
    <property type="entry name" value="WH_DNA-bd_sf"/>
</dbReference>
<dbReference type="Pfam" id="PF01022">
    <property type="entry name" value="HTH_5"/>
    <property type="match status" value="1"/>
</dbReference>
<dbReference type="InterPro" id="IPR001845">
    <property type="entry name" value="HTH_ArsR_DNA-bd_dom"/>
</dbReference>
<dbReference type="SMART" id="SM00418">
    <property type="entry name" value="HTH_ARSR"/>
    <property type="match status" value="1"/>
</dbReference>
<organism evidence="2 3">
    <name type="scientific">Deinococcus rufus</name>
    <dbReference type="NCBI Taxonomy" id="2136097"/>
    <lineage>
        <taxon>Bacteria</taxon>
        <taxon>Thermotogati</taxon>
        <taxon>Deinococcota</taxon>
        <taxon>Deinococci</taxon>
        <taxon>Deinococcales</taxon>
        <taxon>Deinococcaceae</taxon>
        <taxon>Deinococcus</taxon>
    </lineage>
</organism>
<dbReference type="SUPFAM" id="SSF46785">
    <property type="entry name" value="Winged helix' DNA-binding domain"/>
    <property type="match status" value="1"/>
</dbReference>
<keyword evidence="3" id="KW-1185">Reference proteome</keyword>
<sequence>MVELLRHQPLSVGEIARQLHLNQPQTSKHLRVLSDAGLIHVQPQANRRICHLRPDGLRDLDTWLAHYRELWEGRLDRLGDYLQTLPPDDPTPDSGGTP</sequence>
<dbReference type="Gene3D" id="1.10.10.10">
    <property type="entry name" value="Winged helix-like DNA-binding domain superfamily/Winged helix DNA-binding domain"/>
    <property type="match status" value="1"/>
</dbReference>
<dbReference type="RefSeq" id="WP_380103370.1">
    <property type="nucleotide sequence ID" value="NZ_JBHRZG010000024.1"/>
</dbReference>